<keyword evidence="2" id="KW-1185">Reference proteome</keyword>
<proteinExistence type="predicted"/>
<dbReference type="EMBL" id="JBEXIP010000036">
    <property type="protein sequence ID" value="MET8437295.1"/>
    <property type="molecule type" value="Genomic_DNA"/>
</dbReference>
<protein>
    <submittedName>
        <fullName evidence="1">Uncharacterized protein</fullName>
    </submittedName>
</protein>
<organism evidence="1 2">
    <name type="scientific">Streptomyces sp. 900116325</name>
    <dbReference type="NCBI Taxonomy" id="3154295"/>
    <lineage>
        <taxon>Bacteria</taxon>
        <taxon>Bacillati</taxon>
        <taxon>Actinomycetota</taxon>
        <taxon>Actinomycetes</taxon>
        <taxon>Kitasatosporales</taxon>
        <taxon>Streptomycetaceae</taxon>
        <taxon>Streptomyces</taxon>
    </lineage>
</organism>
<evidence type="ECO:0000313" key="2">
    <source>
        <dbReference type="Proteomes" id="UP001550044"/>
    </source>
</evidence>
<sequence length="43" mass="4434">MAEVIGDHRNVPLPGRVTVVVTAAVPGELITTGVGEPPFVLPK</sequence>
<comment type="caution">
    <text evidence="1">The sequence shown here is derived from an EMBL/GenBank/DDBJ whole genome shotgun (WGS) entry which is preliminary data.</text>
</comment>
<evidence type="ECO:0000313" key="1">
    <source>
        <dbReference type="EMBL" id="MET8437295.1"/>
    </source>
</evidence>
<dbReference type="RefSeq" id="WP_356503243.1">
    <property type="nucleotide sequence ID" value="NZ_JBEXEF010000010.1"/>
</dbReference>
<gene>
    <name evidence="1" type="ORF">ABZV61_31965</name>
</gene>
<name>A0ABV2UHI4_9ACTN</name>
<dbReference type="Proteomes" id="UP001550044">
    <property type="component" value="Unassembled WGS sequence"/>
</dbReference>
<reference evidence="1 2" key="1">
    <citation type="submission" date="2024-06" db="EMBL/GenBank/DDBJ databases">
        <title>The Natural Products Discovery Center: Release of the First 8490 Sequenced Strains for Exploring Actinobacteria Biosynthetic Diversity.</title>
        <authorList>
            <person name="Kalkreuter E."/>
            <person name="Kautsar S.A."/>
            <person name="Yang D."/>
            <person name="Bader C.D."/>
            <person name="Teijaro C.N."/>
            <person name="Fluegel L."/>
            <person name="Davis C.M."/>
            <person name="Simpson J.R."/>
            <person name="Lauterbach L."/>
            <person name="Steele A.D."/>
            <person name="Gui C."/>
            <person name="Meng S."/>
            <person name="Li G."/>
            <person name="Viehrig K."/>
            <person name="Ye F."/>
            <person name="Su P."/>
            <person name="Kiefer A.F."/>
            <person name="Nichols A."/>
            <person name="Cepeda A.J."/>
            <person name="Yan W."/>
            <person name="Fan B."/>
            <person name="Jiang Y."/>
            <person name="Adhikari A."/>
            <person name="Zheng C.-J."/>
            <person name="Schuster L."/>
            <person name="Cowan T.M."/>
            <person name="Smanski M.J."/>
            <person name="Chevrette M.G."/>
            <person name="De Carvalho L.P.S."/>
            <person name="Shen B."/>
        </authorList>
    </citation>
    <scope>NUCLEOTIDE SEQUENCE [LARGE SCALE GENOMIC DNA]</scope>
    <source>
        <strain evidence="1 2">NPDC005137</strain>
    </source>
</reference>
<accession>A0ABV2UHI4</accession>